<keyword evidence="1" id="KW-0175">Coiled coil</keyword>
<dbReference type="InterPro" id="IPR001245">
    <property type="entry name" value="Ser-Thr/Tyr_kinase_cat_dom"/>
</dbReference>
<organism evidence="3 4">
    <name type="scientific">Artemisia annua</name>
    <name type="common">Sweet wormwood</name>
    <dbReference type="NCBI Taxonomy" id="35608"/>
    <lineage>
        <taxon>Eukaryota</taxon>
        <taxon>Viridiplantae</taxon>
        <taxon>Streptophyta</taxon>
        <taxon>Embryophyta</taxon>
        <taxon>Tracheophyta</taxon>
        <taxon>Spermatophyta</taxon>
        <taxon>Magnoliopsida</taxon>
        <taxon>eudicotyledons</taxon>
        <taxon>Gunneridae</taxon>
        <taxon>Pentapetalae</taxon>
        <taxon>asterids</taxon>
        <taxon>campanulids</taxon>
        <taxon>Asterales</taxon>
        <taxon>Asteraceae</taxon>
        <taxon>Asteroideae</taxon>
        <taxon>Anthemideae</taxon>
        <taxon>Artemisiinae</taxon>
        <taxon>Artemisia</taxon>
    </lineage>
</organism>
<comment type="caution">
    <text evidence="3">The sequence shown here is derived from an EMBL/GenBank/DDBJ whole genome shotgun (WGS) entry which is preliminary data.</text>
</comment>
<dbReference type="Pfam" id="PF07714">
    <property type="entry name" value="PK_Tyr_Ser-Thr"/>
    <property type="match status" value="1"/>
</dbReference>
<keyword evidence="4" id="KW-1185">Reference proteome</keyword>
<feature type="domain" description="Serine-threonine/tyrosine-protein kinase catalytic" evidence="2">
    <location>
        <begin position="125"/>
        <end position="179"/>
    </location>
</feature>
<dbReference type="Proteomes" id="UP000245207">
    <property type="component" value="Unassembled WGS sequence"/>
</dbReference>
<name>A0A2U1M8Q2_ARTAN</name>
<dbReference type="OrthoDB" id="1752006at2759"/>
<dbReference type="STRING" id="35608.A0A2U1M8Q2"/>
<reference evidence="3 4" key="1">
    <citation type="journal article" date="2018" name="Mol. Plant">
        <title>The genome of Artemisia annua provides insight into the evolution of Asteraceae family and artemisinin biosynthesis.</title>
        <authorList>
            <person name="Shen Q."/>
            <person name="Zhang L."/>
            <person name="Liao Z."/>
            <person name="Wang S."/>
            <person name="Yan T."/>
            <person name="Shi P."/>
            <person name="Liu M."/>
            <person name="Fu X."/>
            <person name="Pan Q."/>
            <person name="Wang Y."/>
            <person name="Lv Z."/>
            <person name="Lu X."/>
            <person name="Zhang F."/>
            <person name="Jiang W."/>
            <person name="Ma Y."/>
            <person name="Chen M."/>
            <person name="Hao X."/>
            <person name="Li L."/>
            <person name="Tang Y."/>
            <person name="Lv G."/>
            <person name="Zhou Y."/>
            <person name="Sun X."/>
            <person name="Brodelius P.E."/>
            <person name="Rose J.K.C."/>
            <person name="Tang K."/>
        </authorList>
    </citation>
    <scope>NUCLEOTIDE SEQUENCE [LARGE SCALE GENOMIC DNA]</scope>
    <source>
        <strain evidence="4">cv. Huhao1</strain>
        <tissue evidence="3">Leaf</tissue>
    </source>
</reference>
<evidence type="ECO:0000313" key="3">
    <source>
        <dbReference type="EMBL" id="PWA57596.1"/>
    </source>
</evidence>
<feature type="coiled-coil region" evidence="1">
    <location>
        <begin position="27"/>
        <end position="68"/>
    </location>
</feature>
<protein>
    <submittedName>
        <fullName evidence="3">Myosin-like protein XIF</fullName>
    </submittedName>
</protein>
<accession>A0A2U1M8Q2</accession>
<evidence type="ECO:0000259" key="2">
    <source>
        <dbReference type="Pfam" id="PF07714"/>
    </source>
</evidence>
<dbReference type="InterPro" id="IPR011009">
    <property type="entry name" value="Kinase-like_dom_sf"/>
</dbReference>
<gene>
    <name evidence="3" type="ORF">CTI12_AA407400</name>
</gene>
<dbReference type="EMBL" id="PKPP01006119">
    <property type="protein sequence ID" value="PWA57596.1"/>
    <property type="molecule type" value="Genomic_DNA"/>
</dbReference>
<evidence type="ECO:0000256" key="1">
    <source>
        <dbReference type="SAM" id="Coils"/>
    </source>
</evidence>
<sequence length="190" mass="21736">MLVEIKGSKERTEDAKDVGALREAKAKLEKRDKIVELKKRFEEFEHKYNEVENESKERLKELEESQVKIPGLHETIERSYANLSNLESENHVLHQEALVASTNEDLTKEAEIGLGVFDGNVAPGTEVFDNGSLRAYLHKLEDDTGKEKEYLPLEKLINMSLDIARGMEYILSQGLVNHDTDIQCVVFRQH</sequence>
<proteinExistence type="predicted"/>
<evidence type="ECO:0000313" key="4">
    <source>
        <dbReference type="Proteomes" id="UP000245207"/>
    </source>
</evidence>
<dbReference type="GO" id="GO:0004672">
    <property type="term" value="F:protein kinase activity"/>
    <property type="evidence" value="ECO:0007669"/>
    <property type="project" value="InterPro"/>
</dbReference>
<dbReference type="SUPFAM" id="SSF56112">
    <property type="entry name" value="Protein kinase-like (PK-like)"/>
    <property type="match status" value="1"/>
</dbReference>
<dbReference type="AlphaFoldDB" id="A0A2U1M8Q2"/>